<name>A0A501WL38_9GAMM</name>
<gene>
    <name evidence="6" type="ORF">FJM67_11890</name>
</gene>
<dbReference type="PROSITE" id="PS50943">
    <property type="entry name" value="HTH_CROC1"/>
    <property type="match status" value="1"/>
</dbReference>
<evidence type="ECO:0000256" key="3">
    <source>
        <dbReference type="ARBA" id="ARBA00023163"/>
    </source>
</evidence>
<dbReference type="Proteomes" id="UP000315901">
    <property type="component" value="Unassembled WGS sequence"/>
</dbReference>
<dbReference type="PANTHER" id="PTHR46797:SF23">
    <property type="entry name" value="HTH-TYPE TRANSCRIPTIONAL REGULATOR SUTR"/>
    <property type="match status" value="1"/>
</dbReference>
<dbReference type="SUPFAM" id="SSF51182">
    <property type="entry name" value="RmlC-like cupins"/>
    <property type="match status" value="1"/>
</dbReference>
<dbReference type="AlphaFoldDB" id="A0A501WL38"/>
<dbReference type="PANTHER" id="PTHR46797">
    <property type="entry name" value="HTH-TYPE TRANSCRIPTIONAL REGULATOR"/>
    <property type="match status" value="1"/>
</dbReference>
<evidence type="ECO:0000313" key="6">
    <source>
        <dbReference type="EMBL" id="TPE49492.1"/>
    </source>
</evidence>
<dbReference type="CDD" id="cd00093">
    <property type="entry name" value="HTH_XRE"/>
    <property type="match status" value="1"/>
</dbReference>
<evidence type="ECO:0000256" key="2">
    <source>
        <dbReference type="ARBA" id="ARBA00023125"/>
    </source>
</evidence>
<proteinExistence type="predicted"/>
<dbReference type="InterPro" id="IPR001387">
    <property type="entry name" value="Cro/C1-type_HTH"/>
</dbReference>
<dbReference type="InterPro" id="IPR011051">
    <property type="entry name" value="RmlC_Cupin_sf"/>
</dbReference>
<dbReference type="Gene3D" id="1.10.260.40">
    <property type="entry name" value="lambda repressor-like DNA-binding domains"/>
    <property type="match status" value="1"/>
</dbReference>
<dbReference type="CDD" id="cd02209">
    <property type="entry name" value="cupin_XRE_C"/>
    <property type="match status" value="1"/>
</dbReference>
<evidence type="ECO:0000313" key="7">
    <source>
        <dbReference type="Proteomes" id="UP000315901"/>
    </source>
</evidence>
<dbReference type="SUPFAM" id="SSF47413">
    <property type="entry name" value="lambda repressor-like DNA-binding domains"/>
    <property type="match status" value="1"/>
</dbReference>
<dbReference type="GO" id="GO:0003700">
    <property type="term" value="F:DNA-binding transcription factor activity"/>
    <property type="evidence" value="ECO:0007669"/>
    <property type="project" value="TreeGrafter"/>
</dbReference>
<organism evidence="6 7">
    <name type="scientific">Maribrevibacterium harenarium</name>
    <dbReference type="NCBI Taxonomy" id="2589817"/>
    <lineage>
        <taxon>Bacteria</taxon>
        <taxon>Pseudomonadati</taxon>
        <taxon>Pseudomonadota</taxon>
        <taxon>Gammaproteobacteria</taxon>
        <taxon>Oceanospirillales</taxon>
        <taxon>Oceanospirillaceae</taxon>
        <taxon>Maribrevibacterium</taxon>
    </lineage>
</organism>
<dbReference type="Pfam" id="PF07883">
    <property type="entry name" value="Cupin_2"/>
    <property type="match status" value="1"/>
</dbReference>
<dbReference type="GO" id="GO:0005829">
    <property type="term" value="C:cytosol"/>
    <property type="evidence" value="ECO:0007669"/>
    <property type="project" value="TreeGrafter"/>
</dbReference>
<dbReference type="InterPro" id="IPR013096">
    <property type="entry name" value="Cupin_2"/>
</dbReference>
<dbReference type="EMBL" id="VFRR01000024">
    <property type="protein sequence ID" value="TPE49492.1"/>
    <property type="molecule type" value="Genomic_DNA"/>
</dbReference>
<feature type="coiled-coil region" evidence="4">
    <location>
        <begin position="17"/>
        <end position="44"/>
    </location>
</feature>
<dbReference type="InterPro" id="IPR050807">
    <property type="entry name" value="TransReg_Diox_bact_type"/>
</dbReference>
<dbReference type="Gene3D" id="2.60.120.10">
    <property type="entry name" value="Jelly Rolls"/>
    <property type="match status" value="1"/>
</dbReference>
<keyword evidence="4" id="KW-0175">Coiled coil</keyword>
<keyword evidence="1" id="KW-0805">Transcription regulation</keyword>
<evidence type="ECO:0000256" key="4">
    <source>
        <dbReference type="SAM" id="Coils"/>
    </source>
</evidence>
<reference evidence="6 7" key="1">
    <citation type="submission" date="2019-06" db="EMBL/GenBank/DDBJ databases">
        <title>A novel bacterium of genus Marinomonas, isolated from coastal sand.</title>
        <authorList>
            <person name="Huang H."/>
            <person name="Mo K."/>
            <person name="Hu Y."/>
        </authorList>
    </citation>
    <scope>NUCLEOTIDE SEQUENCE [LARGE SCALE GENOMIC DNA]</scope>
    <source>
        <strain evidence="6 7">HB171799</strain>
    </source>
</reference>
<dbReference type="GO" id="GO:0003677">
    <property type="term" value="F:DNA binding"/>
    <property type="evidence" value="ECO:0007669"/>
    <property type="project" value="UniProtKB-KW"/>
</dbReference>
<dbReference type="Pfam" id="PF01381">
    <property type="entry name" value="HTH_3"/>
    <property type="match status" value="1"/>
</dbReference>
<feature type="domain" description="HTH cro/C1-type" evidence="5">
    <location>
        <begin position="24"/>
        <end position="78"/>
    </location>
</feature>
<dbReference type="InterPro" id="IPR014710">
    <property type="entry name" value="RmlC-like_jellyroll"/>
</dbReference>
<dbReference type="InterPro" id="IPR010982">
    <property type="entry name" value="Lambda_DNA-bd_dom_sf"/>
</dbReference>
<protein>
    <submittedName>
        <fullName evidence="6">Helix-turn-helix domain-containing protein</fullName>
    </submittedName>
</protein>
<keyword evidence="7" id="KW-1185">Reference proteome</keyword>
<dbReference type="SMART" id="SM00530">
    <property type="entry name" value="HTH_XRE"/>
    <property type="match status" value="1"/>
</dbReference>
<keyword evidence="3" id="KW-0804">Transcription</keyword>
<dbReference type="OrthoDB" id="9791537at2"/>
<evidence type="ECO:0000259" key="5">
    <source>
        <dbReference type="PROSITE" id="PS50943"/>
    </source>
</evidence>
<comment type="caution">
    <text evidence="6">The sequence shown here is derived from an EMBL/GenBank/DDBJ whole genome shotgun (WGS) entry which is preliminary data.</text>
</comment>
<sequence length="194" mass="21785">MEFALSDSHPAETPAVLEFVAENVKRLRNERQLTQQQLADQAEVSRRMVASIENGQANISLAKLNQLAMVLGVTFSEIVRPAIDNTTQPEQILTWKGAKAGSEAYLGCSVIAQNEVELWSWKLAAGDFYQAEPDPTGFFEMLYIIEGVLHLELSDKTHVLQAGQSISYPSDQRYRYVNQQTSPVRFIRNAIVNR</sequence>
<accession>A0A501WL38</accession>
<keyword evidence="2" id="KW-0238">DNA-binding</keyword>
<evidence type="ECO:0000256" key="1">
    <source>
        <dbReference type="ARBA" id="ARBA00023015"/>
    </source>
</evidence>